<keyword evidence="4" id="KW-1185">Reference proteome</keyword>
<dbReference type="EMBL" id="VIGV01000002">
    <property type="protein sequence ID" value="TWS25349.1"/>
    <property type="molecule type" value="Genomic_DNA"/>
</dbReference>
<protein>
    <recommendedName>
        <fullName evidence="2">DUF732 domain-containing protein</fullName>
    </recommendedName>
</protein>
<dbReference type="RefSeq" id="WP_146433262.1">
    <property type="nucleotide sequence ID" value="NZ_VIGV01000002.1"/>
</dbReference>
<accession>A0A5C5RQJ3</accession>
<feature type="domain" description="DUF732" evidence="2">
    <location>
        <begin position="51"/>
        <end position="118"/>
    </location>
</feature>
<gene>
    <name evidence="3" type="ORF">FK268_09155</name>
</gene>
<dbReference type="PROSITE" id="PS51257">
    <property type="entry name" value="PROKAR_LIPOPROTEIN"/>
    <property type="match status" value="1"/>
</dbReference>
<dbReference type="Pfam" id="PF05305">
    <property type="entry name" value="DUF732"/>
    <property type="match status" value="1"/>
</dbReference>
<evidence type="ECO:0000313" key="3">
    <source>
        <dbReference type="EMBL" id="TWS25349.1"/>
    </source>
</evidence>
<proteinExistence type="predicted"/>
<name>A0A5C5RQJ3_9ACTN</name>
<feature type="compositionally biased region" description="Polar residues" evidence="1">
    <location>
        <begin position="29"/>
        <end position="60"/>
    </location>
</feature>
<sequence length="130" mass="13752">MKKTLIAGLALAAVAGCGSTPSTEPPQAQPSSGTTQHVSTTTSAREANTSGYLSATRQNTTDQVPDAKLIEIGRTLCAELRRGEWKNTVLDDSPMVAGISVQMRINAGFAAVHYLCPDQEADYLRRSSGN</sequence>
<dbReference type="InterPro" id="IPR007969">
    <property type="entry name" value="DUF732"/>
</dbReference>
<evidence type="ECO:0000313" key="4">
    <source>
        <dbReference type="Proteomes" id="UP000319792"/>
    </source>
</evidence>
<comment type="caution">
    <text evidence="3">The sequence shown here is derived from an EMBL/GenBank/DDBJ whole genome shotgun (WGS) entry which is preliminary data.</text>
</comment>
<organism evidence="3 4">
    <name type="scientific">Tsukamurella sputi</name>
    <dbReference type="NCBI Taxonomy" id="2591848"/>
    <lineage>
        <taxon>Bacteria</taxon>
        <taxon>Bacillati</taxon>
        <taxon>Actinomycetota</taxon>
        <taxon>Actinomycetes</taxon>
        <taxon>Mycobacteriales</taxon>
        <taxon>Tsukamurellaceae</taxon>
        <taxon>Tsukamurella</taxon>
    </lineage>
</organism>
<evidence type="ECO:0000256" key="1">
    <source>
        <dbReference type="SAM" id="MobiDB-lite"/>
    </source>
</evidence>
<feature type="region of interest" description="Disordered" evidence="1">
    <location>
        <begin position="18"/>
        <end position="60"/>
    </location>
</feature>
<evidence type="ECO:0000259" key="2">
    <source>
        <dbReference type="Pfam" id="PF05305"/>
    </source>
</evidence>
<dbReference type="AlphaFoldDB" id="A0A5C5RQJ3"/>
<dbReference type="Proteomes" id="UP000319792">
    <property type="component" value="Unassembled WGS sequence"/>
</dbReference>
<reference evidence="3 4" key="1">
    <citation type="submission" date="2019-08" db="EMBL/GenBank/DDBJ databases">
        <title>Tsukamurella conjunctivitidis sp. nov., Tsukamurella assacharolytica sp. nov. and Tsukamurella sputae sp. nov. isolated from patients with conjunctivitis, bacteraemia (lymphoma) and respiratory infection (sputum) in Hong Kong.</title>
        <authorList>
            <person name="Fok K.M.N."/>
            <person name="Fong J.Y.H."/>
        </authorList>
    </citation>
    <scope>NUCLEOTIDE SEQUENCE [LARGE SCALE GENOMIC DNA]</scope>
    <source>
        <strain evidence="3 4">HKU70</strain>
    </source>
</reference>